<accession>A0A516GYY0</accession>
<dbReference type="EMBL" id="CP041636">
    <property type="protein sequence ID" value="QDO96741.1"/>
    <property type="molecule type" value="Genomic_DNA"/>
</dbReference>
<dbReference type="RefSeq" id="WP_144067722.1">
    <property type="nucleotide sequence ID" value="NZ_CP041636.1"/>
</dbReference>
<dbReference type="Proteomes" id="UP000317496">
    <property type="component" value="Chromosome"/>
</dbReference>
<gene>
    <name evidence="1" type="ORF">FNB15_05370</name>
</gene>
<evidence type="ECO:0000313" key="1">
    <source>
        <dbReference type="EMBL" id="QDO96741.1"/>
    </source>
</evidence>
<keyword evidence="2" id="KW-1185">Reference proteome</keyword>
<organism evidence="1 2">
    <name type="scientific">Ferrovibrio terrae</name>
    <dbReference type="NCBI Taxonomy" id="2594003"/>
    <lineage>
        <taxon>Bacteria</taxon>
        <taxon>Pseudomonadati</taxon>
        <taxon>Pseudomonadota</taxon>
        <taxon>Alphaproteobacteria</taxon>
        <taxon>Rhodospirillales</taxon>
        <taxon>Rhodospirillaceae</taxon>
        <taxon>Ferrovibrio</taxon>
    </lineage>
</organism>
<dbReference type="AlphaFoldDB" id="A0A516GYY0"/>
<dbReference type="KEGG" id="fer:FNB15_05370"/>
<protein>
    <submittedName>
        <fullName evidence="1">Uncharacterized protein</fullName>
    </submittedName>
</protein>
<name>A0A516GYY0_9PROT</name>
<sequence length="87" mass="9658">MGQHYPFVNYKIDGKVVTLIMVSESGVATPEMAQRSMAAFKQRLQKDDVVLVAKGVSLAPIFIGAKPYVEKLKDLPLHQIAWGKVEM</sequence>
<reference evidence="1 2" key="1">
    <citation type="submission" date="2019-07" db="EMBL/GenBank/DDBJ databases">
        <title>Genome sequencing for Ferrovibrio sp. K5.</title>
        <authorList>
            <person name="Park S.-J."/>
        </authorList>
    </citation>
    <scope>NUCLEOTIDE SEQUENCE [LARGE SCALE GENOMIC DNA]</scope>
    <source>
        <strain evidence="1 2">K5</strain>
    </source>
</reference>
<proteinExistence type="predicted"/>
<evidence type="ECO:0000313" key="2">
    <source>
        <dbReference type="Proteomes" id="UP000317496"/>
    </source>
</evidence>